<proteinExistence type="predicted"/>
<protein>
    <submittedName>
        <fullName evidence="2">Uncharacterized protein</fullName>
    </submittedName>
</protein>
<dbReference type="EMBL" id="BAABAQ010000001">
    <property type="protein sequence ID" value="GAA4179768.1"/>
    <property type="molecule type" value="Genomic_DNA"/>
</dbReference>
<evidence type="ECO:0000313" key="3">
    <source>
        <dbReference type="Proteomes" id="UP001501251"/>
    </source>
</evidence>
<dbReference type="Proteomes" id="UP001501251">
    <property type="component" value="Unassembled WGS sequence"/>
</dbReference>
<organism evidence="2 3">
    <name type="scientific">Streptosporangium oxazolinicum</name>
    <dbReference type="NCBI Taxonomy" id="909287"/>
    <lineage>
        <taxon>Bacteria</taxon>
        <taxon>Bacillati</taxon>
        <taxon>Actinomycetota</taxon>
        <taxon>Actinomycetes</taxon>
        <taxon>Streptosporangiales</taxon>
        <taxon>Streptosporangiaceae</taxon>
        <taxon>Streptosporangium</taxon>
    </lineage>
</organism>
<reference evidence="3" key="1">
    <citation type="journal article" date="2019" name="Int. J. Syst. Evol. Microbiol.">
        <title>The Global Catalogue of Microorganisms (GCM) 10K type strain sequencing project: providing services to taxonomists for standard genome sequencing and annotation.</title>
        <authorList>
            <consortium name="The Broad Institute Genomics Platform"/>
            <consortium name="The Broad Institute Genome Sequencing Center for Infectious Disease"/>
            <person name="Wu L."/>
            <person name="Ma J."/>
        </authorList>
    </citation>
    <scope>NUCLEOTIDE SEQUENCE [LARGE SCALE GENOMIC DNA]</scope>
    <source>
        <strain evidence="3">JCM 17388</strain>
    </source>
</reference>
<keyword evidence="3" id="KW-1185">Reference proteome</keyword>
<gene>
    <name evidence="2" type="ORF">GCM10022252_01700</name>
</gene>
<evidence type="ECO:0000256" key="1">
    <source>
        <dbReference type="SAM" id="MobiDB-lite"/>
    </source>
</evidence>
<comment type="caution">
    <text evidence="2">The sequence shown here is derived from an EMBL/GenBank/DDBJ whole genome shotgun (WGS) entry which is preliminary data.</text>
</comment>
<feature type="region of interest" description="Disordered" evidence="1">
    <location>
        <begin position="39"/>
        <end position="59"/>
    </location>
</feature>
<evidence type="ECO:0000313" key="2">
    <source>
        <dbReference type="EMBL" id="GAA4179768.1"/>
    </source>
</evidence>
<sequence length="136" mass="13982">MGFHRPVGSYAGLYAGSYAGETGVGAGSGWSGVARRWRGGTAVTGPDASSFPERGEEPGEMARGMCAKAVMWIRAAGYDPAVGEHAVPRGEVAALTGPRSADRAMGENAWQCTPLAPVARVAPAVRSGSRGRCWGC</sequence>
<accession>A0ABP8A8F5</accession>
<name>A0ABP8A8F5_9ACTN</name>